<keyword evidence="6" id="KW-0238">DNA-binding</keyword>
<keyword evidence="3" id="KW-0808">Transferase</keyword>
<evidence type="ECO:0000256" key="1">
    <source>
        <dbReference type="ARBA" id="ARBA00010203"/>
    </source>
</evidence>
<feature type="domain" description="LexA repressor DNA-binding" evidence="10">
    <location>
        <begin position="2"/>
        <end position="63"/>
    </location>
</feature>
<gene>
    <name evidence="11" type="ORF">A2851_05600</name>
</gene>
<dbReference type="PRINTS" id="PR00508">
    <property type="entry name" value="S21N4MTFRASE"/>
</dbReference>
<dbReference type="STRING" id="1798480.A2851_05600"/>
<reference evidence="11 12" key="1">
    <citation type="journal article" date="2016" name="Nat. Commun.">
        <title>Thousands of microbial genomes shed light on interconnected biogeochemical processes in an aquifer system.</title>
        <authorList>
            <person name="Anantharaman K."/>
            <person name="Brown C.T."/>
            <person name="Hug L.A."/>
            <person name="Sharon I."/>
            <person name="Castelle C.J."/>
            <person name="Probst A.J."/>
            <person name="Thomas B.C."/>
            <person name="Singh A."/>
            <person name="Wilkins M.J."/>
            <person name="Karaoz U."/>
            <person name="Brodie E.L."/>
            <person name="Williams K.H."/>
            <person name="Hubbard S.S."/>
            <person name="Banfield J.F."/>
        </authorList>
    </citation>
    <scope>NUCLEOTIDE SEQUENCE [LARGE SCALE GENOMIC DNA]</scope>
</reference>
<dbReference type="GO" id="GO:0009307">
    <property type="term" value="P:DNA restriction-modification system"/>
    <property type="evidence" value="ECO:0007669"/>
    <property type="project" value="UniProtKB-KW"/>
</dbReference>
<dbReference type="PROSITE" id="PS00093">
    <property type="entry name" value="N4_MTASE"/>
    <property type="match status" value="1"/>
</dbReference>
<evidence type="ECO:0000259" key="9">
    <source>
        <dbReference type="Pfam" id="PF01555"/>
    </source>
</evidence>
<dbReference type="CDD" id="cd02440">
    <property type="entry name" value="AdoMet_MTases"/>
    <property type="match status" value="1"/>
</dbReference>
<dbReference type="GO" id="GO:0015667">
    <property type="term" value="F:site-specific DNA-methyltransferase (cytosine-N4-specific) activity"/>
    <property type="evidence" value="ECO:0007669"/>
    <property type="project" value="UniProtKB-EC"/>
</dbReference>
<organism evidence="11 12">
    <name type="scientific">Candidatus Kaiserbacteria bacterium RIFCSPHIGHO2_01_FULL_53_29</name>
    <dbReference type="NCBI Taxonomy" id="1798480"/>
    <lineage>
        <taxon>Bacteria</taxon>
        <taxon>Candidatus Kaiseribacteriota</taxon>
    </lineage>
</organism>
<evidence type="ECO:0000256" key="4">
    <source>
        <dbReference type="ARBA" id="ARBA00022691"/>
    </source>
</evidence>
<dbReference type="Gene3D" id="3.40.50.150">
    <property type="entry name" value="Vaccinia Virus protein VP39"/>
    <property type="match status" value="1"/>
</dbReference>
<name>A0A1F6CUB9_9BACT</name>
<accession>A0A1F6CUB9</accession>
<evidence type="ECO:0000256" key="6">
    <source>
        <dbReference type="ARBA" id="ARBA00023125"/>
    </source>
</evidence>
<dbReference type="GO" id="GO:0004252">
    <property type="term" value="F:serine-type endopeptidase activity"/>
    <property type="evidence" value="ECO:0007669"/>
    <property type="project" value="InterPro"/>
</dbReference>
<comment type="caution">
    <text evidence="11">The sequence shown here is derived from an EMBL/GenBank/DDBJ whole genome shotgun (WGS) entry which is preliminary data.</text>
</comment>
<dbReference type="SUPFAM" id="SSF46785">
    <property type="entry name" value="Winged helix' DNA-binding domain"/>
    <property type="match status" value="1"/>
</dbReference>
<dbReference type="PANTHER" id="PTHR33516">
    <property type="entry name" value="LEXA REPRESSOR"/>
    <property type="match status" value="1"/>
</dbReference>
<feature type="domain" description="DNA methylase N-4/N-6" evidence="9">
    <location>
        <begin position="231"/>
        <end position="372"/>
    </location>
</feature>
<evidence type="ECO:0000313" key="11">
    <source>
        <dbReference type="EMBL" id="OGG52482.1"/>
    </source>
</evidence>
<dbReference type="InterPro" id="IPR050077">
    <property type="entry name" value="LexA_repressor"/>
</dbReference>
<dbReference type="GO" id="GO:0006508">
    <property type="term" value="P:proteolysis"/>
    <property type="evidence" value="ECO:0007669"/>
    <property type="project" value="InterPro"/>
</dbReference>
<feature type="domain" description="DNA methylase N-4/N-6" evidence="9">
    <location>
        <begin position="109"/>
        <end position="194"/>
    </location>
</feature>
<dbReference type="Pfam" id="PF01555">
    <property type="entry name" value="N6_N4_Mtase"/>
    <property type="match status" value="2"/>
</dbReference>
<evidence type="ECO:0000256" key="3">
    <source>
        <dbReference type="ARBA" id="ARBA00022679"/>
    </source>
</evidence>
<protein>
    <recommendedName>
        <fullName evidence="8">Methyltransferase</fullName>
        <ecNumber evidence="8">2.1.1.-</ecNumber>
    </recommendedName>
</protein>
<evidence type="ECO:0000256" key="7">
    <source>
        <dbReference type="ARBA" id="ARBA00049120"/>
    </source>
</evidence>
<proteinExistence type="inferred from homology"/>
<evidence type="ECO:0000256" key="2">
    <source>
        <dbReference type="ARBA" id="ARBA00022603"/>
    </source>
</evidence>
<dbReference type="InterPro" id="IPR001091">
    <property type="entry name" value="RM_Methyltransferase"/>
</dbReference>
<dbReference type="SUPFAM" id="SSF53335">
    <property type="entry name" value="S-adenosyl-L-methionine-dependent methyltransferases"/>
    <property type="match status" value="2"/>
</dbReference>
<sequence>MLTKRQKQMLDFVTVYDTKKGYAPSLKEIKKHFKLSSESTVHQHLTTLEEKGYLEKEKNQPRGIKVVADSEINTQDIIDEFPPLQPVLSKEKSPRKLINKLNDLTAAEWIPETISVYVQKGLGAGSEEAKIERQHPAPYSFQDVARLVRFFTKKDDLILDPFCGVGSTLKACAINNRRGIGIEIVRKYSDLTKERLLKELRPDLFETINKDQRVICGDALKELGQMQDDSIDFIVTSPPYWNILKKADHKVKQERISKNLDTKYSGLKKDLGNIDDYSEFLEVLSGFFNDCARVLKPRKYVAIVVSDFRNKDKYHMFHSDLAQKLEQGNFALKGITVLYQRHKKIFPYGYPYSYVPNIHHQYILILQNKKAFEASEYAKK</sequence>
<evidence type="ECO:0000256" key="5">
    <source>
        <dbReference type="ARBA" id="ARBA00022747"/>
    </source>
</evidence>
<keyword evidence="2" id="KW-0489">Methyltransferase</keyword>
<keyword evidence="4" id="KW-0949">S-adenosyl-L-methionine</keyword>
<comment type="similarity">
    <text evidence="1">Belongs to the N(4)/N(6)-methyltransferase family. N(4) subfamily.</text>
</comment>
<dbReference type="InterPro" id="IPR036388">
    <property type="entry name" value="WH-like_DNA-bd_sf"/>
</dbReference>
<keyword evidence="5" id="KW-0680">Restriction system</keyword>
<dbReference type="Pfam" id="PF01726">
    <property type="entry name" value="LexA_DNA_bind"/>
    <property type="match status" value="1"/>
</dbReference>
<dbReference type="InterPro" id="IPR002941">
    <property type="entry name" value="DNA_methylase_N4/N6"/>
</dbReference>
<dbReference type="InterPro" id="IPR029063">
    <property type="entry name" value="SAM-dependent_MTases_sf"/>
</dbReference>
<dbReference type="GO" id="GO:0008170">
    <property type="term" value="F:N-methyltransferase activity"/>
    <property type="evidence" value="ECO:0007669"/>
    <property type="project" value="InterPro"/>
</dbReference>
<evidence type="ECO:0000256" key="8">
    <source>
        <dbReference type="RuleBase" id="RU362026"/>
    </source>
</evidence>
<dbReference type="PANTHER" id="PTHR33516:SF2">
    <property type="entry name" value="LEXA REPRESSOR-RELATED"/>
    <property type="match status" value="1"/>
</dbReference>
<dbReference type="GO" id="GO:0003677">
    <property type="term" value="F:DNA binding"/>
    <property type="evidence" value="ECO:0007669"/>
    <property type="project" value="UniProtKB-KW"/>
</dbReference>
<evidence type="ECO:0000313" key="12">
    <source>
        <dbReference type="Proteomes" id="UP000176863"/>
    </source>
</evidence>
<dbReference type="Gene3D" id="1.10.10.10">
    <property type="entry name" value="Winged helix-like DNA-binding domain superfamily/Winged helix DNA-binding domain"/>
    <property type="match status" value="1"/>
</dbReference>
<evidence type="ECO:0000259" key="10">
    <source>
        <dbReference type="Pfam" id="PF01726"/>
    </source>
</evidence>
<comment type="catalytic activity">
    <reaction evidence="7">
        <text>a 2'-deoxycytidine in DNA + S-adenosyl-L-methionine = an N(4)-methyl-2'-deoxycytidine in DNA + S-adenosyl-L-homocysteine + H(+)</text>
        <dbReference type="Rhea" id="RHEA:16857"/>
        <dbReference type="Rhea" id="RHEA-COMP:11369"/>
        <dbReference type="Rhea" id="RHEA-COMP:13674"/>
        <dbReference type="ChEBI" id="CHEBI:15378"/>
        <dbReference type="ChEBI" id="CHEBI:57856"/>
        <dbReference type="ChEBI" id="CHEBI:59789"/>
        <dbReference type="ChEBI" id="CHEBI:85452"/>
        <dbReference type="ChEBI" id="CHEBI:137933"/>
        <dbReference type="EC" id="2.1.1.113"/>
    </reaction>
</comment>
<dbReference type="Proteomes" id="UP000176863">
    <property type="component" value="Unassembled WGS sequence"/>
</dbReference>
<dbReference type="InterPro" id="IPR017985">
    <property type="entry name" value="MeTrfase_CN4_CS"/>
</dbReference>
<dbReference type="EC" id="2.1.1.-" evidence="8"/>
<dbReference type="EMBL" id="MFKT01000029">
    <property type="protein sequence ID" value="OGG52482.1"/>
    <property type="molecule type" value="Genomic_DNA"/>
</dbReference>
<dbReference type="GO" id="GO:0032259">
    <property type="term" value="P:methylation"/>
    <property type="evidence" value="ECO:0007669"/>
    <property type="project" value="UniProtKB-KW"/>
</dbReference>
<dbReference type="InterPro" id="IPR006199">
    <property type="entry name" value="LexA_DNA-bd_dom"/>
</dbReference>
<dbReference type="InterPro" id="IPR036390">
    <property type="entry name" value="WH_DNA-bd_sf"/>
</dbReference>
<dbReference type="AlphaFoldDB" id="A0A1F6CUB9"/>